<keyword evidence="2" id="KW-1185">Reference proteome</keyword>
<comment type="caution">
    <text evidence="1">The sequence shown here is derived from an EMBL/GenBank/DDBJ whole genome shotgun (WGS) entry which is preliminary data.</text>
</comment>
<dbReference type="Proteomes" id="UP000652013">
    <property type="component" value="Unassembled WGS sequence"/>
</dbReference>
<evidence type="ECO:0000313" key="2">
    <source>
        <dbReference type="Proteomes" id="UP000652013"/>
    </source>
</evidence>
<dbReference type="PANTHER" id="PTHR33361">
    <property type="entry name" value="GLR0591 PROTEIN"/>
    <property type="match status" value="1"/>
</dbReference>
<gene>
    <name evidence="1" type="ORF">Sya03_36440</name>
</gene>
<sequence length="538" mass="58049">MPEFVPLAERIVDAVLAANPGVATYAGDHRHDDKLTDLSADAVAGQVAMLRDAADVLAGLDTDDLGPQERVDHAILSSIVDRGIFEATQVREHEWNPLEHNPGPLLHALLSRDFAPAEERLANIAGRLAAIPDALATARAVLRDVPTIHAETAVGQFAGTASLIRDELPALVAQAPALKGEVEPAAAGALAALDEFGGWLRDGLSAGDPGRDPRLGRRLWEARLWHTLDTELPAAEVLARAQRNLAAVGERLREVSAELVGGPATDETVREALGRLAADHPDNASIVGLARETMAEATAFVRDHDVVTLLDDPCVIEEMPEFARGVAVAYCDAPGPLETATVPTFYCISPTPADWPAQRVESFYREYNNHMIRNLTVHEAMPGHFLQLAHSRRFRGSTRVRALGFSGPMVEGWAVYAEELMADLGFGGPAIRLHQLKMQLRMSLNAIVDQLVHCADLPEAEAMAMLTGPGFQEEGEAAGKWRRALLTSTQLSTYFVGWTEMSAIAASRPFGATPRAWHDAMLAHGSPAPRHLRALLDV</sequence>
<reference evidence="1" key="1">
    <citation type="submission" date="2021-01" db="EMBL/GenBank/DDBJ databases">
        <title>Whole genome shotgun sequence of Spirilliplanes yamanashiensis NBRC 15828.</title>
        <authorList>
            <person name="Komaki H."/>
            <person name="Tamura T."/>
        </authorList>
    </citation>
    <scope>NUCLEOTIDE SEQUENCE</scope>
    <source>
        <strain evidence="1">NBRC 15828</strain>
    </source>
</reference>
<evidence type="ECO:0008006" key="3">
    <source>
        <dbReference type="Google" id="ProtNLM"/>
    </source>
</evidence>
<dbReference type="Pfam" id="PF05960">
    <property type="entry name" value="DUF885"/>
    <property type="match status" value="1"/>
</dbReference>
<dbReference type="InterPro" id="IPR010281">
    <property type="entry name" value="DUF885"/>
</dbReference>
<dbReference type="PANTHER" id="PTHR33361:SF15">
    <property type="entry name" value="DUF885 FAMILY LIPOPROTEIN"/>
    <property type="match status" value="1"/>
</dbReference>
<dbReference type="AlphaFoldDB" id="A0A8J3YAJ4"/>
<protein>
    <recommendedName>
        <fullName evidence="3">DUF885 domain-containing protein</fullName>
    </recommendedName>
</protein>
<name>A0A8J3YAJ4_9ACTN</name>
<accession>A0A8J3YAJ4</accession>
<proteinExistence type="predicted"/>
<evidence type="ECO:0000313" key="1">
    <source>
        <dbReference type="EMBL" id="GIJ04292.1"/>
    </source>
</evidence>
<dbReference type="EMBL" id="BOOY01000026">
    <property type="protein sequence ID" value="GIJ04292.1"/>
    <property type="molecule type" value="Genomic_DNA"/>
</dbReference>
<organism evidence="1 2">
    <name type="scientific">Spirilliplanes yamanashiensis</name>
    <dbReference type="NCBI Taxonomy" id="42233"/>
    <lineage>
        <taxon>Bacteria</taxon>
        <taxon>Bacillati</taxon>
        <taxon>Actinomycetota</taxon>
        <taxon>Actinomycetes</taxon>
        <taxon>Micromonosporales</taxon>
        <taxon>Micromonosporaceae</taxon>
        <taxon>Spirilliplanes</taxon>
    </lineage>
</organism>
<dbReference type="RefSeq" id="WP_203939508.1">
    <property type="nucleotide sequence ID" value="NZ_BAAAGJ010000002.1"/>
</dbReference>